<keyword evidence="3 5" id="KW-1133">Transmembrane helix</keyword>
<evidence type="ECO:0000256" key="4">
    <source>
        <dbReference type="ARBA" id="ARBA00023136"/>
    </source>
</evidence>
<protein>
    <recommendedName>
        <fullName evidence="5">UPF0391 membrane protein GCM10025751_22880</fullName>
    </recommendedName>
</protein>
<dbReference type="NCBIfam" id="NF010229">
    <property type="entry name" value="PRK13682.1-4"/>
    <property type="match status" value="1"/>
</dbReference>
<dbReference type="Pfam" id="PF07043">
    <property type="entry name" value="DUF1328"/>
    <property type="match status" value="1"/>
</dbReference>
<accession>A0AAV3UH35</accession>
<evidence type="ECO:0000256" key="2">
    <source>
        <dbReference type="ARBA" id="ARBA00022692"/>
    </source>
</evidence>
<evidence type="ECO:0000256" key="1">
    <source>
        <dbReference type="ARBA" id="ARBA00022475"/>
    </source>
</evidence>
<gene>
    <name evidence="6" type="ORF">GCM10025751_22880</name>
</gene>
<organism evidence="6 7">
    <name type="scientific">Haladaptatus pallidirubidus</name>
    <dbReference type="NCBI Taxonomy" id="1008152"/>
    <lineage>
        <taxon>Archaea</taxon>
        <taxon>Methanobacteriati</taxon>
        <taxon>Methanobacteriota</taxon>
        <taxon>Stenosarchaea group</taxon>
        <taxon>Halobacteria</taxon>
        <taxon>Halobacteriales</taxon>
        <taxon>Haladaptataceae</taxon>
        <taxon>Haladaptatus</taxon>
    </lineage>
</organism>
<keyword evidence="4 5" id="KW-0472">Membrane</keyword>
<comment type="caution">
    <text evidence="6">The sequence shown here is derived from an EMBL/GenBank/DDBJ whole genome shotgun (WGS) entry which is preliminary data.</text>
</comment>
<reference evidence="6 7" key="1">
    <citation type="journal article" date="2019" name="Int. J. Syst. Evol. Microbiol.">
        <title>The Global Catalogue of Microorganisms (GCM) 10K type strain sequencing project: providing services to taxonomists for standard genome sequencing and annotation.</title>
        <authorList>
            <consortium name="The Broad Institute Genomics Platform"/>
            <consortium name="The Broad Institute Genome Sequencing Center for Infectious Disease"/>
            <person name="Wu L."/>
            <person name="Ma J."/>
        </authorList>
    </citation>
    <scope>NUCLEOTIDE SEQUENCE [LARGE SCALE GENOMIC DNA]</scope>
    <source>
        <strain evidence="6 7">JCM 17504</strain>
    </source>
</reference>
<dbReference type="EMBL" id="BAABKX010000006">
    <property type="protein sequence ID" value="GAA5049694.1"/>
    <property type="molecule type" value="Genomic_DNA"/>
</dbReference>
<comment type="similarity">
    <text evidence="5">Belongs to the UPF0391 family.</text>
</comment>
<dbReference type="AlphaFoldDB" id="A0AAV3UH35"/>
<keyword evidence="2 5" id="KW-0812">Transmembrane</keyword>
<comment type="subcellular location">
    <subcellularLocation>
        <location evidence="5">Cell membrane</location>
        <topology evidence="5">Single-pass membrane protein</topology>
    </subcellularLocation>
</comment>
<dbReference type="GO" id="GO:0005886">
    <property type="term" value="C:plasma membrane"/>
    <property type="evidence" value="ECO:0007669"/>
    <property type="project" value="UniProtKB-SubCell"/>
</dbReference>
<feature type="transmembrane region" description="Helical" evidence="5">
    <location>
        <begin position="32"/>
        <end position="49"/>
    </location>
</feature>
<sequence>MAIIELAIAFFVLAIIAGVLGARGVAGLSMEVAKWLVIIFVVLAILSFLL</sequence>
<dbReference type="HAMAP" id="MF_01361">
    <property type="entry name" value="UPF0391"/>
    <property type="match status" value="1"/>
</dbReference>
<dbReference type="Proteomes" id="UP001501729">
    <property type="component" value="Unassembled WGS sequence"/>
</dbReference>
<evidence type="ECO:0000313" key="6">
    <source>
        <dbReference type="EMBL" id="GAA5049694.1"/>
    </source>
</evidence>
<evidence type="ECO:0000256" key="3">
    <source>
        <dbReference type="ARBA" id="ARBA00022989"/>
    </source>
</evidence>
<evidence type="ECO:0000256" key="5">
    <source>
        <dbReference type="HAMAP-Rule" id="MF_01361"/>
    </source>
</evidence>
<dbReference type="InterPro" id="IPR009760">
    <property type="entry name" value="DUF1328"/>
</dbReference>
<keyword evidence="1 5" id="KW-1003">Cell membrane</keyword>
<evidence type="ECO:0000313" key="7">
    <source>
        <dbReference type="Proteomes" id="UP001501729"/>
    </source>
</evidence>
<proteinExistence type="inferred from homology"/>
<dbReference type="PIRSF" id="PIRSF036466">
    <property type="entry name" value="UCP036466"/>
    <property type="match status" value="1"/>
</dbReference>
<keyword evidence="7" id="KW-1185">Reference proteome</keyword>
<name>A0AAV3UH35_9EURY</name>